<evidence type="ECO:0000256" key="1">
    <source>
        <dbReference type="SAM" id="MobiDB-lite"/>
    </source>
</evidence>
<gene>
    <name evidence="2" type="ORF">GCM10009654_50400</name>
</gene>
<evidence type="ECO:0000313" key="3">
    <source>
        <dbReference type="Proteomes" id="UP001501371"/>
    </source>
</evidence>
<feature type="region of interest" description="Disordered" evidence="1">
    <location>
        <begin position="107"/>
        <end position="137"/>
    </location>
</feature>
<organism evidence="2 3">
    <name type="scientific">Streptomyces hebeiensis</name>
    <dbReference type="NCBI Taxonomy" id="229486"/>
    <lineage>
        <taxon>Bacteria</taxon>
        <taxon>Bacillati</taxon>
        <taxon>Actinomycetota</taxon>
        <taxon>Actinomycetes</taxon>
        <taxon>Kitasatosporales</taxon>
        <taxon>Streptomycetaceae</taxon>
        <taxon>Streptomyces</taxon>
    </lineage>
</organism>
<comment type="caution">
    <text evidence="2">The sequence shown here is derived from an EMBL/GenBank/DDBJ whole genome shotgun (WGS) entry which is preliminary data.</text>
</comment>
<name>A0ABP4FKM1_9ACTN</name>
<reference evidence="3" key="1">
    <citation type="journal article" date="2019" name="Int. J. Syst. Evol. Microbiol.">
        <title>The Global Catalogue of Microorganisms (GCM) 10K type strain sequencing project: providing services to taxonomists for standard genome sequencing and annotation.</title>
        <authorList>
            <consortium name="The Broad Institute Genomics Platform"/>
            <consortium name="The Broad Institute Genome Sequencing Center for Infectious Disease"/>
            <person name="Wu L."/>
            <person name="Ma J."/>
        </authorList>
    </citation>
    <scope>NUCLEOTIDE SEQUENCE [LARGE SCALE GENOMIC DNA]</scope>
    <source>
        <strain evidence="3">JCM 12696</strain>
    </source>
</reference>
<evidence type="ECO:0000313" key="2">
    <source>
        <dbReference type="EMBL" id="GAA1186774.1"/>
    </source>
</evidence>
<proteinExistence type="predicted"/>
<dbReference type="Proteomes" id="UP001501371">
    <property type="component" value="Unassembled WGS sequence"/>
</dbReference>
<accession>A0ABP4FKM1</accession>
<sequence>MDPEISSLAQGAGATLVTLMVTDAWERAREGVTRLWRHVQPERADSVAAELEVSREDVLAAHAADDRQSMDELRAQWQGRLRRLLVAHPEAAEELRRLLDAIDPASAGAAPTVTQHATASGQARVYQAGRDQHITER</sequence>
<dbReference type="RefSeq" id="WP_344281026.1">
    <property type="nucleotide sequence ID" value="NZ_BAAAKV010000051.1"/>
</dbReference>
<feature type="compositionally biased region" description="Polar residues" evidence="1">
    <location>
        <begin position="112"/>
        <end position="121"/>
    </location>
</feature>
<dbReference type="EMBL" id="BAAAKV010000051">
    <property type="protein sequence ID" value="GAA1186774.1"/>
    <property type="molecule type" value="Genomic_DNA"/>
</dbReference>
<keyword evidence="3" id="KW-1185">Reference proteome</keyword>
<protein>
    <submittedName>
        <fullName evidence="2">Uncharacterized protein</fullName>
    </submittedName>
</protein>